<feature type="compositionally biased region" description="Basic and acidic residues" evidence="4">
    <location>
        <begin position="243"/>
        <end position="262"/>
    </location>
</feature>
<evidence type="ECO:0000313" key="6">
    <source>
        <dbReference type="RefSeq" id="XP_015870984.2"/>
    </source>
</evidence>
<name>A0A6P3Z2E6_ZIZJJ</name>
<protein>
    <submittedName>
        <fullName evidence="6">Uncharacterized protein LOC107406147</fullName>
    </submittedName>
</protein>
<dbReference type="PANTHER" id="PTHR32054">
    <property type="entry name" value="HEAVY CHAIN, PUTATIVE, EXPRESSED-RELATED-RELATED"/>
    <property type="match status" value="1"/>
</dbReference>
<feature type="compositionally biased region" description="Basic residues" evidence="4">
    <location>
        <begin position="299"/>
        <end position="316"/>
    </location>
</feature>
<feature type="region of interest" description="Disordered" evidence="4">
    <location>
        <begin position="243"/>
        <end position="316"/>
    </location>
</feature>
<dbReference type="GeneID" id="107406147"/>
<dbReference type="InterPro" id="IPR008545">
    <property type="entry name" value="Web"/>
</dbReference>
<evidence type="ECO:0000256" key="3">
    <source>
        <dbReference type="SAM" id="Coils"/>
    </source>
</evidence>
<dbReference type="RefSeq" id="XP_015870984.2">
    <property type="nucleotide sequence ID" value="XM_016015498.2"/>
</dbReference>
<dbReference type="PANTHER" id="PTHR32054:SF70">
    <property type="entry name" value="OS07G0620100 PROTEIN"/>
    <property type="match status" value="1"/>
</dbReference>
<keyword evidence="2 3" id="KW-0175">Coiled coil</keyword>
<comment type="similarity">
    <text evidence="1">Belongs to the WEB family.</text>
</comment>
<feature type="region of interest" description="Disordered" evidence="4">
    <location>
        <begin position="1"/>
        <end position="24"/>
    </location>
</feature>
<reference evidence="6" key="1">
    <citation type="submission" date="2025-08" db="UniProtKB">
        <authorList>
            <consortium name="RefSeq"/>
        </authorList>
    </citation>
    <scope>IDENTIFICATION</scope>
    <source>
        <tissue evidence="6">Seedling</tissue>
    </source>
</reference>
<evidence type="ECO:0000256" key="1">
    <source>
        <dbReference type="ARBA" id="ARBA00005485"/>
    </source>
</evidence>
<evidence type="ECO:0000256" key="4">
    <source>
        <dbReference type="SAM" id="MobiDB-lite"/>
    </source>
</evidence>
<feature type="coiled-coil region" evidence="3">
    <location>
        <begin position="83"/>
        <end position="138"/>
    </location>
</feature>
<dbReference type="Proteomes" id="UP001652623">
    <property type="component" value="Chromosome 7"/>
</dbReference>
<evidence type="ECO:0000313" key="5">
    <source>
        <dbReference type="Proteomes" id="UP001652623"/>
    </source>
</evidence>
<evidence type="ECO:0000256" key="2">
    <source>
        <dbReference type="ARBA" id="ARBA00023054"/>
    </source>
</evidence>
<gene>
    <name evidence="6" type="primary">LOC107406147</name>
</gene>
<organism evidence="5 6">
    <name type="scientific">Ziziphus jujuba</name>
    <name type="common">Chinese jujube</name>
    <name type="synonym">Ziziphus sativa</name>
    <dbReference type="NCBI Taxonomy" id="326968"/>
    <lineage>
        <taxon>Eukaryota</taxon>
        <taxon>Viridiplantae</taxon>
        <taxon>Streptophyta</taxon>
        <taxon>Embryophyta</taxon>
        <taxon>Tracheophyta</taxon>
        <taxon>Spermatophyta</taxon>
        <taxon>Magnoliopsida</taxon>
        <taxon>eudicotyledons</taxon>
        <taxon>Gunneridae</taxon>
        <taxon>Pentapetalae</taxon>
        <taxon>rosids</taxon>
        <taxon>fabids</taxon>
        <taxon>Rosales</taxon>
        <taxon>Rhamnaceae</taxon>
        <taxon>Paliureae</taxon>
        <taxon>Ziziphus</taxon>
    </lineage>
</organism>
<dbReference type="Pfam" id="PF05701">
    <property type="entry name" value="WEMBL"/>
    <property type="match status" value="1"/>
</dbReference>
<sequence length="338" mass="38988">METYNEHTTEGNSEIERDLEHSHGKTWSVKMEELIKAKEQLKKAKDSTMQSWLDSKPLIDELERLKSSFAAAENRRTKSVTVISELESQLESINKSIRSKKDEELRATEMINDRNQALDQIREEMERMKQDEEDERQSRIKLKQTLRIKRHTLRSLQLALRAVRMETEAYSASAAEALRYIKCIEMENTNVQLTREDYRALSKKAEDENSLAAWRISVSMEQKLAAEATRDIALAKLKELQSGKRTRGRELRKGKEIGKGDEEGTSTRVEVEAQVDNIGEVTSPKVAAKSTARASQAKPRPKKRRSKRNKNKKMVAKKKLSIFSKLRLCLLNVRKLFQ</sequence>
<proteinExistence type="inferred from homology"/>
<keyword evidence="5" id="KW-1185">Reference proteome</keyword>
<accession>A0A6P3Z2E6</accession>
<feature type="compositionally biased region" description="Basic and acidic residues" evidence="4">
    <location>
        <begin position="1"/>
        <end position="23"/>
    </location>
</feature>